<evidence type="ECO:0000313" key="2">
    <source>
        <dbReference type="EMBL" id="TWW59417.1"/>
    </source>
</evidence>
<dbReference type="Proteomes" id="UP000324091">
    <property type="component" value="Chromosome 6"/>
</dbReference>
<dbReference type="AlphaFoldDB" id="A0A5C6N192"/>
<gene>
    <name evidence="2" type="ORF">D4764_06G0009470</name>
</gene>
<dbReference type="EMBL" id="RHFK02000019">
    <property type="protein sequence ID" value="TWW59417.1"/>
    <property type="molecule type" value="Genomic_DNA"/>
</dbReference>
<sequence length="78" mass="9370">MAGWVKREERREDRGEEKEEEGKEERKEEERRGEERRGEERRGEERRGRGEAQSTETHKKICTITSTGPAVIMQLRWQ</sequence>
<evidence type="ECO:0000313" key="3">
    <source>
        <dbReference type="Proteomes" id="UP000324091"/>
    </source>
</evidence>
<feature type="region of interest" description="Disordered" evidence="1">
    <location>
        <begin position="1"/>
        <end position="65"/>
    </location>
</feature>
<protein>
    <submittedName>
        <fullName evidence="2">Uncharacterized protein</fullName>
    </submittedName>
</protein>
<feature type="compositionally biased region" description="Basic and acidic residues" evidence="1">
    <location>
        <begin position="1"/>
        <end position="50"/>
    </location>
</feature>
<proteinExistence type="predicted"/>
<comment type="caution">
    <text evidence="2">The sequence shown here is derived from an EMBL/GenBank/DDBJ whole genome shotgun (WGS) entry which is preliminary data.</text>
</comment>
<reference evidence="2 3" key="1">
    <citation type="submission" date="2019-04" db="EMBL/GenBank/DDBJ databases">
        <title>Chromosome genome assembly for Takifugu flavidus.</title>
        <authorList>
            <person name="Xiao S."/>
        </authorList>
    </citation>
    <scope>NUCLEOTIDE SEQUENCE [LARGE SCALE GENOMIC DNA]</scope>
    <source>
        <strain evidence="2">HTHZ2018</strain>
        <tissue evidence="2">Muscle</tissue>
    </source>
</reference>
<name>A0A5C6N192_9TELE</name>
<keyword evidence="3" id="KW-1185">Reference proteome</keyword>
<evidence type="ECO:0000256" key="1">
    <source>
        <dbReference type="SAM" id="MobiDB-lite"/>
    </source>
</evidence>
<organism evidence="2 3">
    <name type="scientific">Takifugu flavidus</name>
    <name type="common">sansaifugu</name>
    <dbReference type="NCBI Taxonomy" id="433684"/>
    <lineage>
        <taxon>Eukaryota</taxon>
        <taxon>Metazoa</taxon>
        <taxon>Chordata</taxon>
        <taxon>Craniata</taxon>
        <taxon>Vertebrata</taxon>
        <taxon>Euteleostomi</taxon>
        <taxon>Actinopterygii</taxon>
        <taxon>Neopterygii</taxon>
        <taxon>Teleostei</taxon>
        <taxon>Neoteleostei</taxon>
        <taxon>Acanthomorphata</taxon>
        <taxon>Eupercaria</taxon>
        <taxon>Tetraodontiformes</taxon>
        <taxon>Tetradontoidea</taxon>
        <taxon>Tetraodontidae</taxon>
        <taxon>Takifugu</taxon>
    </lineage>
</organism>
<accession>A0A5C6N192</accession>